<sequence length="113" mass="12304">MSVVSIETGKHYVWGGNCDGWHLAASSNLSVIQERVPCGSSEFRHLHNRAEQFFYILSGIASLEVSGITHVLTANQGFHIPAGVPHTLSNEHEQAVEFLVVSTPPSHGDRENA</sequence>
<evidence type="ECO:0000259" key="1">
    <source>
        <dbReference type="Pfam" id="PF07883"/>
    </source>
</evidence>
<dbReference type="InterPro" id="IPR011051">
    <property type="entry name" value="RmlC_Cupin_sf"/>
</dbReference>
<dbReference type="InterPro" id="IPR014710">
    <property type="entry name" value="RmlC-like_jellyroll"/>
</dbReference>
<dbReference type="Proteomes" id="UP001597425">
    <property type="component" value="Unassembled WGS sequence"/>
</dbReference>
<proteinExistence type="predicted"/>
<dbReference type="PANTHER" id="PTHR36114:SF1">
    <property type="entry name" value="16.7 KDA PROTEIN IN WHIE LOCUS"/>
    <property type="match status" value="1"/>
</dbReference>
<dbReference type="Gene3D" id="2.60.120.10">
    <property type="entry name" value="Jelly Rolls"/>
    <property type="match status" value="1"/>
</dbReference>
<dbReference type="InterPro" id="IPR013096">
    <property type="entry name" value="Cupin_2"/>
</dbReference>
<comment type="caution">
    <text evidence="2">The sequence shown here is derived from an EMBL/GenBank/DDBJ whole genome shotgun (WGS) entry which is preliminary data.</text>
</comment>
<gene>
    <name evidence="2" type="ORF">ACFSKX_18365</name>
</gene>
<protein>
    <submittedName>
        <fullName evidence="2">Cupin domain-containing protein</fullName>
    </submittedName>
</protein>
<dbReference type="InterPro" id="IPR052044">
    <property type="entry name" value="PKS_Associated_Protein"/>
</dbReference>
<evidence type="ECO:0000313" key="2">
    <source>
        <dbReference type="EMBL" id="MFD2312387.1"/>
    </source>
</evidence>
<organism evidence="2 3">
    <name type="scientific">Microbulbifer halophilus</name>
    <dbReference type="NCBI Taxonomy" id="453963"/>
    <lineage>
        <taxon>Bacteria</taxon>
        <taxon>Pseudomonadati</taxon>
        <taxon>Pseudomonadota</taxon>
        <taxon>Gammaproteobacteria</taxon>
        <taxon>Cellvibrionales</taxon>
        <taxon>Microbulbiferaceae</taxon>
        <taxon>Microbulbifer</taxon>
    </lineage>
</organism>
<dbReference type="Pfam" id="PF07883">
    <property type="entry name" value="Cupin_2"/>
    <property type="match status" value="1"/>
</dbReference>
<feature type="domain" description="Cupin type-2" evidence="1">
    <location>
        <begin position="36"/>
        <end position="101"/>
    </location>
</feature>
<accession>A0ABW5EGS5</accession>
<evidence type="ECO:0000313" key="3">
    <source>
        <dbReference type="Proteomes" id="UP001597425"/>
    </source>
</evidence>
<dbReference type="RefSeq" id="WP_265722813.1">
    <property type="nucleotide sequence ID" value="NZ_JAPIVK010000029.1"/>
</dbReference>
<dbReference type="PANTHER" id="PTHR36114">
    <property type="entry name" value="16.7 KDA PROTEIN IN WHIE LOCUS"/>
    <property type="match status" value="1"/>
</dbReference>
<keyword evidence="3" id="KW-1185">Reference proteome</keyword>
<dbReference type="EMBL" id="JBHUJD010000040">
    <property type="protein sequence ID" value="MFD2312387.1"/>
    <property type="molecule type" value="Genomic_DNA"/>
</dbReference>
<reference evidence="3" key="1">
    <citation type="journal article" date="2019" name="Int. J. Syst. Evol. Microbiol.">
        <title>The Global Catalogue of Microorganisms (GCM) 10K type strain sequencing project: providing services to taxonomists for standard genome sequencing and annotation.</title>
        <authorList>
            <consortium name="The Broad Institute Genomics Platform"/>
            <consortium name="The Broad Institute Genome Sequencing Center for Infectious Disease"/>
            <person name="Wu L."/>
            <person name="Ma J."/>
        </authorList>
    </citation>
    <scope>NUCLEOTIDE SEQUENCE [LARGE SCALE GENOMIC DNA]</scope>
    <source>
        <strain evidence="3">KCTC 12848</strain>
    </source>
</reference>
<name>A0ABW5EGS5_9GAMM</name>
<dbReference type="SUPFAM" id="SSF51182">
    <property type="entry name" value="RmlC-like cupins"/>
    <property type="match status" value="1"/>
</dbReference>